<evidence type="ECO:0000259" key="3">
    <source>
        <dbReference type="Pfam" id="PF10708"/>
    </source>
</evidence>
<evidence type="ECO:0000313" key="4">
    <source>
        <dbReference type="EMBL" id="MBK4347558.1"/>
    </source>
</evidence>
<evidence type="ECO:0000313" key="5">
    <source>
        <dbReference type="Proteomes" id="UP000636458"/>
    </source>
</evidence>
<feature type="transmembrane region" description="Helical" evidence="2">
    <location>
        <begin position="200"/>
        <end position="221"/>
    </location>
</feature>
<feature type="transmembrane region" description="Helical" evidence="2">
    <location>
        <begin position="227"/>
        <end position="248"/>
    </location>
</feature>
<dbReference type="InterPro" id="IPR018929">
    <property type="entry name" value="DUF2510"/>
</dbReference>
<dbReference type="EMBL" id="JAEPES010000002">
    <property type="protein sequence ID" value="MBK4347558.1"/>
    <property type="molecule type" value="Genomic_DNA"/>
</dbReference>
<keyword evidence="2" id="KW-0812">Transmembrane</keyword>
<dbReference type="Proteomes" id="UP000636458">
    <property type="component" value="Unassembled WGS sequence"/>
</dbReference>
<keyword evidence="5" id="KW-1185">Reference proteome</keyword>
<feature type="domain" description="DUF2510" evidence="3">
    <location>
        <begin position="40"/>
        <end position="70"/>
    </location>
</feature>
<protein>
    <submittedName>
        <fullName evidence="4">DUF2510 domain-containing protein</fullName>
    </submittedName>
</protein>
<keyword evidence="2" id="KW-1133">Transmembrane helix</keyword>
<proteinExistence type="predicted"/>
<reference evidence="4" key="1">
    <citation type="submission" date="2021-01" db="EMBL/GenBank/DDBJ databases">
        <title>Lacisediminihabitans sp. nov. strain G11-30, isolated from Antarctic Soil.</title>
        <authorList>
            <person name="Li J."/>
        </authorList>
    </citation>
    <scope>NUCLEOTIDE SEQUENCE</scope>
    <source>
        <strain evidence="4">G11-30</strain>
    </source>
</reference>
<name>A0A934SR78_9MICO</name>
<dbReference type="AlphaFoldDB" id="A0A934SR78"/>
<feature type="transmembrane region" description="Helical" evidence="2">
    <location>
        <begin position="260"/>
        <end position="280"/>
    </location>
</feature>
<dbReference type="Pfam" id="PF10708">
    <property type="entry name" value="DUF2510"/>
    <property type="match status" value="1"/>
</dbReference>
<feature type="transmembrane region" description="Helical" evidence="2">
    <location>
        <begin position="292"/>
        <end position="317"/>
    </location>
</feature>
<gene>
    <name evidence="4" type="ORF">IV501_07925</name>
</gene>
<feature type="compositionally biased region" description="Acidic residues" evidence="1">
    <location>
        <begin position="111"/>
        <end position="121"/>
    </location>
</feature>
<comment type="caution">
    <text evidence="4">The sequence shown here is derived from an EMBL/GenBank/DDBJ whole genome shotgun (WGS) entry which is preliminary data.</text>
</comment>
<feature type="region of interest" description="Disordered" evidence="1">
    <location>
        <begin position="108"/>
        <end position="183"/>
    </location>
</feature>
<sequence>MAITSWCGHAAAVSSRRPLPFRDPAEGIQRVFEDDVTVPAGWYPDPMGLPQLRWWNNHAWTELTTEARPPLVMQQPTQLLYADDELPTRRQQRKQREREAEYAHLATVAETENDTDDDTESADVRGPTSPDEPVTVTIREIESSFPLATEPTIEPDLEPTREPRSEPVVAATATSRADPTERALPATGVSPRVAVYTAPVWIIALLPLAQLVVGLLVLVGFGAFPNIYVSAGAIVLPYVAVVVLAIIDRSVLRRAGHEHPAHWAWAFLSSPVYLIARVVGLGRSGAFGVAPLLTWAALGLLQVASALVIPGMLISVIPSVFSAQAEQSIATDASVFGATLDVHCPTPPALLIGQTFTCRASSTAGHDLSVTVSLQRANGWIDWKVDDWGNTFVN</sequence>
<organism evidence="4 5">
    <name type="scientific">Lacisediminihabitans changchengi</name>
    <dbReference type="NCBI Taxonomy" id="2787634"/>
    <lineage>
        <taxon>Bacteria</taxon>
        <taxon>Bacillati</taxon>
        <taxon>Actinomycetota</taxon>
        <taxon>Actinomycetes</taxon>
        <taxon>Micrococcales</taxon>
        <taxon>Microbacteriaceae</taxon>
        <taxon>Lacisediminihabitans</taxon>
    </lineage>
</organism>
<accession>A0A934SR78</accession>
<evidence type="ECO:0000256" key="2">
    <source>
        <dbReference type="SAM" id="Phobius"/>
    </source>
</evidence>
<evidence type="ECO:0000256" key="1">
    <source>
        <dbReference type="SAM" id="MobiDB-lite"/>
    </source>
</evidence>
<keyword evidence="2" id="KW-0472">Membrane</keyword>